<keyword evidence="1" id="KW-0560">Oxidoreductase</keyword>
<reference evidence="2" key="1">
    <citation type="submission" date="2022-03" db="EMBL/GenBank/DDBJ databases">
        <authorList>
            <person name="Martin C."/>
        </authorList>
    </citation>
    <scope>NUCLEOTIDE SEQUENCE</scope>
</reference>
<accession>A0A8J1UQZ6</accession>
<dbReference type="InterPro" id="IPR050129">
    <property type="entry name" value="Zn_alcohol_dh"/>
</dbReference>
<dbReference type="InterPro" id="IPR011032">
    <property type="entry name" value="GroES-like_sf"/>
</dbReference>
<dbReference type="InterPro" id="IPR036291">
    <property type="entry name" value="NAD(P)-bd_dom_sf"/>
</dbReference>
<dbReference type="AlphaFoldDB" id="A0A8J1UQZ6"/>
<proteinExistence type="predicted"/>
<dbReference type="Pfam" id="PF08240">
    <property type="entry name" value="ADH_N"/>
    <property type="match status" value="1"/>
</dbReference>
<evidence type="ECO:0000256" key="1">
    <source>
        <dbReference type="ARBA" id="ARBA00023002"/>
    </source>
</evidence>
<evidence type="ECO:0000313" key="2">
    <source>
        <dbReference type="EMBL" id="CAH1778871.1"/>
    </source>
</evidence>
<dbReference type="SMART" id="SM00829">
    <property type="entry name" value="PKS_ER"/>
    <property type="match status" value="1"/>
</dbReference>
<dbReference type="GO" id="GO:0016491">
    <property type="term" value="F:oxidoreductase activity"/>
    <property type="evidence" value="ECO:0007669"/>
    <property type="project" value="UniProtKB-KW"/>
</dbReference>
<dbReference type="PANTHER" id="PTHR43401">
    <property type="entry name" value="L-THREONINE 3-DEHYDROGENASE"/>
    <property type="match status" value="1"/>
</dbReference>
<dbReference type="SUPFAM" id="SSF50129">
    <property type="entry name" value="GroES-like"/>
    <property type="match status" value="1"/>
</dbReference>
<dbReference type="InterPro" id="IPR013149">
    <property type="entry name" value="ADH-like_C"/>
</dbReference>
<name>A0A8J1UQZ6_OWEFU</name>
<dbReference type="OrthoDB" id="3941538at2759"/>
<protein>
    <submittedName>
        <fullName evidence="2">Uncharacterized protein</fullName>
    </submittedName>
</protein>
<dbReference type="Gene3D" id="3.40.50.720">
    <property type="entry name" value="NAD(P)-binding Rossmann-like Domain"/>
    <property type="match status" value="1"/>
</dbReference>
<dbReference type="PANTHER" id="PTHR43401:SF4">
    <property type="entry name" value="D-ARABINOSE 1-DEHYDROGENASE (NADP(+))"/>
    <property type="match status" value="1"/>
</dbReference>
<dbReference type="Gene3D" id="3.90.180.10">
    <property type="entry name" value="Medium-chain alcohol dehydrogenases, catalytic domain"/>
    <property type="match status" value="1"/>
</dbReference>
<dbReference type="InterPro" id="IPR013154">
    <property type="entry name" value="ADH-like_N"/>
</dbReference>
<evidence type="ECO:0000313" key="3">
    <source>
        <dbReference type="Proteomes" id="UP000749559"/>
    </source>
</evidence>
<dbReference type="InterPro" id="IPR020843">
    <property type="entry name" value="ER"/>
</dbReference>
<organism evidence="2 3">
    <name type="scientific">Owenia fusiformis</name>
    <name type="common">Polychaete worm</name>
    <dbReference type="NCBI Taxonomy" id="6347"/>
    <lineage>
        <taxon>Eukaryota</taxon>
        <taxon>Metazoa</taxon>
        <taxon>Spiralia</taxon>
        <taxon>Lophotrochozoa</taxon>
        <taxon>Annelida</taxon>
        <taxon>Polychaeta</taxon>
        <taxon>Sedentaria</taxon>
        <taxon>Canalipalpata</taxon>
        <taxon>Sabellida</taxon>
        <taxon>Oweniida</taxon>
        <taxon>Oweniidae</taxon>
        <taxon>Owenia</taxon>
    </lineage>
</organism>
<sequence>MYKCLEVQVPAEPPKLVEKPIPAPPAKGLVIKTGAAGMCHSDIAIGDDYLKLGDSIEDNSLSQFDSGFKCPTVMGHEIAGTVYSIGKEQCADSDTFKVGDRVVIYAFPGCQDCPFCAAGNQLMCPKLNPNSLGIGKDGGYAEYVSVPNRKFVFKLPDSITMDIACLISCSALTAYNSVSKTKPAIENALKMTGSATLLIIGAGGVGQWAIQIAKVVLPKEAKVLVADITDERLAVVKEKADMTVQWSNDEDDMSFMAKVTEVTGRSAVEASIDFVGTPATMKRAVWLANKGSTLCTIGLFGGAATFPIAFIPMKQLNIQGNYLGSTQQIQEVIKLVAENKITPPPLEHVSLDGVNDALDRLRKGQIKGRAVITFD</sequence>
<dbReference type="SUPFAM" id="SSF51735">
    <property type="entry name" value="NAD(P)-binding Rossmann-fold domains"/>
    <property type="match status" value="1"/>
</dbReference>
<dbReference type="EMBL" id="CAIIXF020000003">
    <property type="protein sequence ID" value="CAH1778871.1"/>
    <property type="molecule type" value="Genomic_DNA"/>
</dbReference>
<dbReference type="Pfam" id="PF00107">
    <property type="entry name" value="ADH_zinc_N"/>
    <property type="match status" value="1"/>
</dbReference>
<comment type="caution">
    <text evidence="2">The sequence shown here is derived from an EMBL/GenBank/DDBJ whole genome shotgun (WGS) entry which is preliminary data.</text>
</comment>
<gene>
    <name evidence="2" type="ORF">OFUS_LOCUS5733</name>
</gene>
<keyword evidence="3" id="KW-1185">Reference proteome</keyword>
<dbReference type="Proteomes" id="UP000749559">
    <property type="component" value="Unassembled WGS sequence"/>
</dbReference>